<protein>
    <submittedName>
        <fullName evidence="3">Ovule protein</fullName>
    </submittedName>
</protein>
<sequence length="165" mass="18489">MASKNTTEADLAKDSKNDQNQTVIKPLGWAIPMYPNDVKSSNQGIAVQQMPLTHEPSATDNSPLITNTQPVALLVSSNSAPPKQVTVPPNCYLVMEKNGSMQQPINQNRASNLSTSENYYDDGFKTRRNSRLGLECLDGVEKIWIHQKVELFESKYPLYLIYFLI</sequence>
<accession>A0A0R3T174</accession>
<evidence type="ECO:0000313" key="2">
    <source>
        <dbReference type="Proteomes" id="UP000278807"/>
    </source>
</evidence>
<evidence type="ECO:0000313" key="1">
    <source>
        <dbReference type="EMBL" id="VDN96471.1"/>
    </source>
</evidence>
<dbReference type="WBParaSite" id="HNAJ_0000061201-mRNA-1">
    <property type="protein sequence ID" value="HNAJ_0000061201-mRNA-1"/>
    <property type="gene ID" value="HNAJ_0000061201"/>
</dbReference>
<name>A0A0R3T174_RODNA</name>
<organism evidence="3">
    <name type="scientific">Rodentolepis nana</name>
    <name type="common">Dwarf tapeworm</name>
    <name type="synonym">Hymenolepis nana</name>
    <dbReference type="NCBI Taxonomy" id="102285"/>
    <lineage>
        <taxon>Eukaryota</taxon>
        <taxon>Metazoa</taxon>
        <taxon>Spiralia</taxon>
        <taxon>Lophotrochozoa</taxon>
        <taxon>Platyhelminthes</taxon>
        <taxon>Cestoda</taxon>
        <taxon>Eucestoda</taxon>
        <taxon>Cyclophyllidea</taxon>
        <taxon>Hymenolepididae</taxon>
        <taxon>Rodentolepis</taxon>
    </lineage>
</organism>
<dbReference type="AlphaFoldDB" id="A0A0R3T174"/>
<reference evidence="1 2" key="2">
    <citation type="submission" date="2018-11" db="EMBL/GenBank/DDBJ databases">
        <authorList>
            <consortium name="Pathogen Informatics"/>
        </authorList>
    </citation>
    <scope>NUCLEOTIDE SEQUENCE [LARGE SCALE GENOMIC DNA]</scope>
</reference>
<dbReference type="Proteomes" id="UP000278807">
    <property type="component" value="Unassembled WGS sequence"/>
</dbReference>
<reference evidence="3" key="1">
    <citation type="submission" date="2017-02" db="UniProtKB">
        <authorList>
            <consortium name="WormBaseParasite"/>
        </authorList>
    </citation>
    <scope>IDENTIFICATION</scope>
</reference>
<proteinExistence type="predicted"/>
<dbReference type="EMBL" id="UZAE01000185">
    <property type="protein sequence ID" value="VDN96471.1"/>
    <property type="molecule type" value="Genomic_DNA"/>
</dbReference>
<evidence type="ECO:0000313" key="3">
    <source>
        <dbReference type="WBParaSite" id="HNAJ_0000061201-mRNA-1"/>
    </source>
</evidence>
<gene>
    <name evidence="1" type="ORF">HNAJ_LOCUS612</name>
</gene>
<keyword evidence="2" id="KW-1185">Reference proteome</keyword>